<reference evidence="8" key="1">
    <citation type="submission" date="2019-11" db="EMBL/GenBank/DDBJ databases">
        <title>The nuclear and mitochondrial genomes of Frieseomelitta varia - a highly eusocial stingless bee (Meliponini) with a permanently sterile worker caste.</title>
        <authorList>
            <person name="Freitas F.C.P."/>
            <person name="Lourenco A.P."/>
            <person name="Nunes F.M.F."/>
            <person name="Paschoal A.R."/>
            <person name="Abreu F.C.P."/>
            <person name="Barbin F.O."/>
            <person name="Bataglia L."/>
            <person name="Cardoso-Junior C.A.M."/>
            <person name="Cervoni M.S."/>
            <person name="Silva S.R."/>
            <person name="Dalarmi F."/>
            <person name="Del Lama M.A."/>
            <person name="Depintor T.S."/>
            <person name="Ferreira K.M."/>
            <person name="Goria P.S."/>
            <person name="Jaskot M.C."/>
            <person name="Lago D.C."/>
            <person name="Luna-Lucena D."/>
            <person name="Moda L.M."/>
            <person name="Nascimento L."/>
            <person name="Pedrino M."/>
            <person name="Rabico F.O."/>
            <person name="Sanches F.C."/>
            <person name="Santos D.E."/>
            <person name="Santos C.G."/>
            <person name="Vieira J."/>
            <person name="Lopes T.F."/>
            <person name="Barchuk A.R."/>
            <person name="Hartfelder K."/>
            <person name="Simoes Z.L.P."/>
            <person name="Bitondi M.M.G."/>
            <person name="Pinheiro D.G."/>
        </authorList>
    </citation>
    <scope>NUCLEOTIDE SEQUENCE</scope>
    <source>
        <strain evidence="8">USP_RPSP 00005682</strain>
        <tissue evidence="8">Whole individual</tissue>
    </source>
</reference>
<dbReference type="Gene3D" id="3.40.850.10">
    <property type="entry name" value="Kinesin motor domain"/>
    <property type="match status" value="1"/>
</dbReference>
<feature type="binding site" evidence="6">
    <location>
        <begin position="118"/>
        <end position="125"/>
    </location>
    <ligand>
        <name>ATP</name>
        <dbReference type="ChEBI" id="CHEBI:30616"/>
    </ligand>
</feature>
<dbReference type="GO" id="GO:0016020">
    <property type="term" value="C:membrane"/>
    <property type="evidence" value="ECO:0007669"/>
    <property type="project" value="TreeGrafter"/>
</dbReference>
<dbReference type="Gene3D" id="1.10.10.820">
    <property type="match status" value="1"/>
</dbReference>
<dbReference type="PRINTS" id="PR00193">
    <property type="entry name" value="MYOSINHEAVY"/>
</dbReference>
<dbReference type="Gene3D" id="1.20.58.530">
    <property type="match status" value="1"/>
</dbReference>
<organism evidence="8 9">
    <name type="scientific">Frieseomelitta varia</name>
    <dbReference type="NCBI Taxonomy" id="561572"/>
    <lineage>
        <taxon>Eukaryota</taxon>
        <taxon>Metazoa</taxon>
        <taxon>Ecdysozoa</taxon>
        <taxon>Arthropoda</taxon>
        <taxon>Hexapoda</taxon>
        <taxon>Insecta</taxon>
        <taxon>Pterygota</taxon>
        <taxon>Neoptera</taxon>
        <taxon>Endopterygota</taxon>
        <taxon>Hymenoptera</taxon>
        <taxon>Apocrita</taxon>
        <taxon>Aculeata</taxon>
        <taxon>Apoidea</taxon>
        <taxon>Anthophila</taxon>
        <taxon>Apidae</taxon>
        <taxon>Frieseomelitta</taxon>
    </lineage>
</organism>
<comment type="similarity">
    <text evidence="6">Belongs to the TRAFAC class myosin-kinesin ATPase superfamily. Myosin family.</text>
</comment>
<dbReference type="GO" id="GO:0007015">
    <property type="term" value="P:actin filament organization"/>
    <property type="evidence" value="ECO:0007669"/>
    <property type="project" value="TreeGrafter"/>
</dbReference>
<dbReference type="SMART" id="SM00242">
    <property type="entry name" value="MYSc"/>
    <property type="match status" value="1"/>
</dbReference>
<feature type="domain" description="Myosin motor" evidence="7">
    <location>
        <begin position="23"/>
        <end position="710"/>
    </location>
</feature>
<evidence type="ECO:0000259" key="7">
    <source>
        <dbReference type="PROSITE" id="PS51456"/>
    </source>
</evidence>
<evidence type="ECO:0000256" key="3">
    <source>
        <dbReference type="ARBA" id="ARBA00023123"/>
    </source>
</evidence>
<dbReference type="SUPFAM" id="SSF52540">
    <property type="entry name" value="P-loop containing nucleoside triphosphate hydrolases"/>
    <property type="match status" value="1"/>
</dbReference>
<keyword evidence="3 6" id="KW-0518">Myosin</keyword>
<dbReference type="GO" id="GO:0000146">
    <property type="term" value="F:microfilament motor activity"/>
    <property type="evidence" value="ECO:0007669"/>
    <property type="project" value="TreeGrafter"/>
</dbReference>
<evidence type="ECO:0000313" key="9">
    <source>
        <dbReference type="Proteomes" id="UP000655588"/>
    </source>
</evidence>
<dbReference type="AlphaFoldDB" id="A0A833RN52"/>
<dbReference type="GO" id="GO:0005524">
    <property type="term" value="F:ATP binding"/>
    <property type="evidence" value="ECO:0007669"/>
    <property type="project" value="UniProtKB-UniRule"/>
</dbReference>
<proteinExistence type="inferred from homology"/>
<evidence type="ECO:0000256" key="5">
    <source>
        <dbReference type="ARBA" id="ARBA00023203"/>
    </source>
</evidence>
<dbReference type="Proteomes" id="UP000655588">
    <property type="component" value="Unassembled WGS sequence"/>
</dbReference>
<dbReference type="GO" id="GO:0016459">
    <property type="term" value="C:myosin complex"/>
    <property type="evidence" value="ECO:0007669"/>
    <property type="project" value="UniProtKB-KW"/>
</dbReference>
<dbReference type="InterPro" id="IPR027417">
    <property type="entry name" value="P-loop_NTPase"/>
</dbReference>
<dbReference type="Pfam" id="PF00063">
    <property type="entry name" value="Myosin_head"/>
    <property type="match status" value="1"/>
</dbReference>
<dbReference type="Gene3D" id="1.20.120.720">
    <property type="entry name" value="Myosin VI head, motor domain, U50 subdomain"/>
    <property type="match status" value="1"/>
</dbReference>
<accession>A0A833RN52</accession>
<evidence type="ECO:0000313" key="8">
    <source>
        <dbReference type="EMBL" id="KAF3422723.1"/>
    </source>
</evidence>
<evidence type="ECO:0000256" key="1">
    <source>
        <dbReference type="ARBA" id="ARBA00022741"/>
    </source>
</evidence>
<keyword evidence="2 6" id="KW-0067">ATP-binding</keyword>
<dbReference type="PROSITE" id="PS51456">
    <property type="entry name" value="MYOSIN_MOTOR"/>
    <property type="match status" value="1"/>
</dbReference>
<evidence type="ECO:0000256" key="6">
    <source>
        <dbReference type="PROSITE-ProRule" id="PRU00782"/>
    </source>
</evidence>
<comment type="caution">
    <text evidence="8">The sequence shown here is derived from an EMBL/GenBank/DDBJ whole genome shotgun (WGS) entry which is preliminary data.</text>
</comment>
<keyword evidence="9" id="KW-1185">Reference proteome</keyword>
<dbReference type="CDD" id="cd00124">
    <property type="entry name" value="MYSc"/>
    <property type="match status" value="1"/>
</dbReference>
<dbReference type="GO" id="GO:0051015">
    <property type="term" value="F:actin filament binding"/>
    <property type="evidence" value="ECO:0007669"/>
    <property type="project" value="TreeGrafter"/>
</dbReference>
<dbReference type="EMBL" id="WNWW01000649">
    <property type="protein sequence ID" value="KAF3422723.1"/>
    <property type="molecule type" value="Genomic_DNA"/>
</dbReference>
<evidence type="ECO:0000256" key="2">
    <source>
        <dbReference type="ARBA" id="ARBA00022840"/>
    </source>
</evidence>
<keyword evidence="5 6" id="KW-0009">Actin-binding</keyword>
<evidence type="ECO:0000256" key="4">
    <source>
        <dbReference type="ARBA" id="ARBA00023175"/>
    </source>
</evidence>
<name>A0A833RN52_9HYME</name>
<comment type="caution">
    <text evidence="6">Lacks conserved residue(s) required for the propagation of feature annotation.</text>
</comment>
<keyword evidence="1 6" id="KW-0547">Nucleotide-binding</keyword>
<sequence>MWTERDVNFVDLEHQSISPVGWDFINDLSALPEDKDVIIDFLLQRLQRSQIYTWVGSLLLTLNPNNEVSTFDLYNSSEFDKHVNTSEASPHIFAIAAKAHYNLINEIGRTSQVIIISGETGTGKTFNAYKCLDFLSNINKKSVQLSQGDCAFNIMLRITDACHLISTFTTACTEKNEVSSRHGQLIKLHYKGGIISGATINSFLLERSRVTRGANNFQIFYQMIFGMSSAELESFYLSKDKYYDILNITDYNKKKYFQESFQDTLEALNALDFKLHQKSDIFQVLALLIHMGNIKFREDDEICYVVNEEFYAITFTESKEAVKNTCDLSSLTEETIMELLTTILINPQSIWRKHTSYHRHLVTIDACRNRLHSIIRHMYDLLFHWILNHANKTLSLKQQYSQWLGILDIFGFECFTKNGIEQLCVNYANERIQQYFIKTYVESNCNNLQEEGLIESCVVPLHTINLYKERLNIIEENLFLTLNDVCQSPVAIDTLTMIQLACKNLHNRQRKFLSIKEENFVIEHYSRPVAYCIDDLMSKNTDKVPNEMSLIFSASKNKFLRSLINFGEEQYLHIVKASTTKKTMLAKLKYNMDTLIKELSKCDLHYVRCVKPNRSINNEWDRKDFQKQLACIGIFDALPLAKCKYPFRLRYQDFYYRYFRKPTEKINLDKCRLILESVASKKSLQTQVHFGKQMIFLTEFIFLKLESYRRNYRIRYANKIKASWIRYKYRKLATSKYLINSSVQKVDITNKDDTVVKVTLDQELTNSNTSDENDVFVASFISQNNNEIKNEKDNENIGTNENLNKTYSKNKNEYENKWTKILGVLEKDKVVAIEMDSSLFFYKNRILSRRWLAAIPIRMHTRTTCMTKSYVLPRSVLPQGLQDCL</sequence>
<protein>
    <recommendedName>
        <fullName evidence="7">Myosin motor domain-containing protein</fullName>
    </recommendedName>
</protein>
<keyword evidence="4 6" id="KW-0505">Motor protein</keyword>
<dbReference type="PANTHER" id="PTHR13140">
    <property type="entry name" value="MYOSIN"/>
    <property type="match status" value="1"/>
</dbReference>
<gene>
    <name evidence="8" type="ORF">E2986_04368</name>
</gene>
<dbReference type="InterPro" id="IPR001609">
    <property type="entry name" value="Myosin_head_motor_dom-like"/>
</dbReference>
<dbReference type="GO" id="GO:0005737">
    <property type="term" value="C:cytoplasm"/>
    <property type="evidence" value="ECO:0007669"/>
    <property type="project" value="TreeGrafter"/>
</dbReference>
<dbReference type="PANTHER" id="PTHR13140:SF289">
    <property type="entry name" value="UNCONVENTIONAL MYOSIN-XIX"/>
    <property type="match status" value="1"/>
</dbReference>
<dbReference type="InterPro" id="IPR036961">
    <property type="entry name" value="Kinesin_motor_dom_sf"/>
</dbReference>